<organism evidence="1 2">
    <name type="scientific">Starkeya nomas</name>
    <dbReference type="NCBI Taxonomy" id="2666134"/>
    <lineage>
        <taxon>Bacteria</taxon>
        <taxon>Pseudomonadati</taxon>
        <taxon>Pseudomonadota</taxon>
        <taxon>Alphaproteobacteria</taxon>
        <taxon>Hyphomicrobiales</taxon>
        <taxon>Xanthobacteraceae</taxon>
        <taxon>Starkeya</taxon>
    </lineage>
</organism>
<evidence type="ECO:0000313" key="2">
    <source>
        <dbReference type="Proteomes" id="UP000433050"/>
    </source>
</evidence>
<dbReference type="AlphaFoldDB" id="A0A5S9NZ74"/>
<name>A0A5S9NZ74_9HYPH</name>
<gene>
    <name evidence="1" type="ORF">STARVERO_01958</name>
</gene>
<protein>
    <submittedName>
        <fullName evidence="1">Uncharacterized protein</fullName>
    </submittedName>
</protein>
<accession>A0A5S9NZ74</accession>
<proteinExistence type="predicted"/>
<keyword evidence="2" id="KW-1185">Reference proteome</keyword>
<sequence length="78" mass="7977">MTPSKTAMKIARIAVARDLDDAGAHAASAYVLAGAADDGERVRFAAIGAEAAIQLGNLVAASRLKVLEAALAKQEETL</sequence>
<dbReference type="Proteomes" id="UP000433050">
    <property type="component" value="Unassembled WGS sequence"/>
</dbReference>
<dbReference type="RefSeq" id="WP_159598700.1">
    <property type="nucleotide sequence ID" value="NZ_CACSAS010000001.1"/>
</dbReference>
<evidence type="ECO:0000313" key="1">
    <source>
        <dbReference type="EMBL" id="CAA0096012.1"/>
    </source>
</evidence>
<dbReference type="EMBL" id="CACSAS010000001">
    <property type="protein sequence ID" value="CAA0096012.1"/>
    <property type="molecule type" value="Genomic_DNA"/>
</dbReference>
<reference evidence="1 2" key="1">
    <citation type="submission" date="2019-12" db="EMBL/GenBank/DDBJ databases">
        <authorList>
            <person name="Reyes-Prieto M."/>
        </authorList>
    </citation>
    <scope>NUCLEOTIDE SEQUENCE [LARGE SCALE GENOMIC DNA]</scope>
    <source>
        <strain evidence="1">HF14-78462</strain>
    </source>
</reference>